<feature type="domain" description="Peptidase M24 C-terminal" evidence="6">
    <location>
        <begin position="547"/>
        <end position="606"/>
    </location>
</feature>
<dbReference type="Pfam" id="PF00557">
    <property type="entry name" value="Peptidase_M24"/>
    <property type="match status" value="1"/>
</dbReference>
<reference evidence="8" key="1">
    <citation type="journal article" date="2019" name="Int. J. Syst. Evol. Microbiol.">
        <title>The Global Catalogue of Microorganisms (GCM) 10K type strain sequencing project: providing services to taxonomists for standard genome sequencing and annotation.</title>
        <authorList>
            <consortium name="The Broad Institute Genomics Platform"/>
            <consortium name="The Broad Institute Genome Sequencing Center for Infectious Disease"/>
            <person name="Wu L."/>
            <person name="Ma J."/>
        </authorList>
    </citation>
    <scope>NUCLEOTIDE SEQUENCE [LARGE SCALE GENOMIC DNA]</scope>
    <source>
        <strain evidence="8">KCTC 15012</strain>
    </source>
</reference>
<dbReference type="Proteomes" id="UP001597296">
    <property type="component" value="Unassembled WGS sequence"/>
</dbReference>
<comment type="caution">
    <text evidence="7">The sequence shown here is derived from an EMBL/GenBank/DDBJ whole genome shotgun (WGS) entry which is preliminary data.</text>
</comment>
<dbReference type="InterPro" id="IPR000587">
    <property type="entry name" value="Creatinase_N"/>
</dbReference>
<dbReference type="InterPro" id="IPR050422">
    <property type="entry name" value="X-Pro_aminopeptidase_P"/>
</dbReference>
<comment type="similarity">
    <text evidence="1">Belongs to the peptidase M24B family.</text>
</comment>
<gene>
    <name evidence="7" type="ORF">ACFSNB_04330</name>
</gene>
<evidence type="ECO:0000256" key="1">
    <source>
        <dbReference type="ARBA" id="ARBA00008766"/>
    </source>
</evidence>
<dbReference type="Gene3D" id="3.40.350.10">
    <property type="entry name" value="Creatinase/prolidase N-terminal domain"/>
    <property type="match status" value="2"/>
</dbReference>
<dbReference type="Pfam" id="PF16188">
    <property type="entry name" value="Peptidase_M24_C"/>
    <property type="match status" value="1"/>
</dbReference>
<dbReference type="Gene3D" id="3.90.230.10">
    <property type="entry name" value="Creatinase/methionine aminopeptidase superfamily"/>
    <property type="match status" value="1"/>
</dbReference>
<evidence type="ECO:0000313" key="7">
    <source>
        <dbReference type="EMBL" id="MFD2233027.1"/>
    </source>
</evidence>
<evidence type="ECO:0000259" key="5">
    <source>
        <dbReference type="Pfam" id="PF01321"/>
    </source>
</evidence>
<sequence>MTDLRPVAPDPAAADRLDALRAELARRGLTGFLIPRADEHLGEYVPPSAQRLAWLTGFTGSAGLAVVLRDRAALFSDGRYTLQMRAEIDTSRIEPLHQTETPPARWLAGALAAGDRLGFDPRLHTPEQIEPLRAACERAGALLLPCPANPLDAIWTTNRPAPPCAPVEIHPEALAGASSADKRARIAQALREAGCDALVLTAPDSIAWLLNIRGGDVEHTPLALSFAIVAADATVEWLIDPAKLGAPGLADHLGPAVRTAPPEHLDAALDRLGAAGLRVRIDPAATACAVVERLRQAGARIERGADPCLGPKACKNAAESAGTRAAHRRDGVAMARFLAWLAQAGPAGATDEIGAAAMLERCRAEGALYRGLSFATISAAGPNGAVVHYHASPASNRRLAPGELYLVDSGGQYQDGTTDVTRTVAIGPVEAEARARFTLVLKGHIALARARFPVGTTGSQLDVLARRPLWEEGLDYDHGTGHGVGSFLSVHEGPQRISKLGNTIALQPGMIVSNEPGYYKAGAYGIRIENLVQVVELPAPPGAERPLLGFDTLTLVPIDRALIDPAGLDPSERAWLDAYHARVRAEIGPDLDPATAAWLDQATRPLD</sequence>
<feature type="domain" description="Peptidase M24" evidence="4">
    <location>
        <begin position="323"/>
        <end position="535"/>
    </location>
</feature>
<dbReference type="EC" id="3.4.11.-" evidence="7"/>
<keyword evidence="3 7" id="KW-0378">Hydrolase</keyword>
<keyword evidence="8" id="KW-1185">Reference proteome</keyword>
<proteinExistence type="inferred from homology"/>
<dbReference type="InterPro" id="IPR036005">
    <property type="entry name" value="Creatinase/aminopeptidase-like"/>
</dbReference>
<dbReference type="InterPro" id="IPR033740">
    <property type="entry name" value="Pept_M24B"/>
</dbReference>
<dbReference type="SUPFAM" id="SSF53092">
    <property type="entry name" value="Creatinase/prolidase N-terminal domain"/>
    <property type="match status" value="2"/>
</dbReference>
<dbReference type="GO" id="GO:0004177">
    <property type="term" value="F:aminopeptidase activity"/>
    <property type="evidence" value="ECO:0007669"/>
    <property type="project" value="UniProtKB-KW"/>
</dbReference>
<dbReference type="Pfam" id="PF16189">
    <property type="entry name" value="Creatinase_N_2"/>
    <property type="match status" value="1"/>
</dbReference>
<dbReference type="SUPFAM" id="SSF55920">
    <property type="entry name" value="Creatinase/aminopeptidase"/>
    <property type="match status" value="1"/>
</dbReference>
<protein>
    <submittedName>
        <fullName evidence="7">Aminopeptidase P family protein</fullName>
        <ecNumber evidence="7">3.4.11.-</ecNumber>
    </submittedName>
</protein>
<dbReference type="Pfam" id="PF01321">
    <property type="entry name" value="Creatinase_N"/>
    <property type="match status" value="1"/>
</dbReference>
<name>A0ABW5CAQ0_9PROT</name>
<dbReference type="CDD" id="cd01085">
    <property type="entry name" value="APP"/>
    <property type="match status" value="1"/>
</dbReference>
<keyword evidence="2" id="KW-0479">Metal-binding</keyword>
<evidence type="ECO:0000256" key="3">
    <source>
        <dbReference type="ARBA" id="ARBA00022801"/>
    </source>
</evidence>
<dbReference type="InterPro" id="IPR032416">
    <property type="entry name" value="Peptidase_M24_C"/>
</dbReference>
<accession>A0ABW5CAQ0</accession>
<dbReference type="PANTHER" id="PTHR43763:SF6">
    <property type="entry name" value="XAA-PRO AMINOPEPTIDASE 1"/>
    <property type="match status" value="1"/>
</dbReference>
<evidence type="ECO:0000256" key="2">
    <source>
        <dbReference type="ARBA" id="ARBA00022723"/>
    </source>
</evidence>
<evidence type="ECO:0000259" key="6">
    <source>
        <dbReference type="Pfam" id="PF16188"/>
    </source>
</evidence>
<keyword evidence="7" id="KW-0645">Protease</keyword>
<keyword evidence="7" id="KW-0031">Aminopeptidase</keyword>
<evidence type="ECO:0000313" key="8">
    <source>
        <dbReference type="Proteomes" id="UP001597296"/>
    </source>
</evidence>
<organism evidence="7 8">
    <name type="scientific">Phaeospirillum tilakii</name>
    <dbReference type="NCBI Taxonomy" id="741673"/>
    <lineage>
        <taxon>Bacteria</taxon>
        <taxon>Pseudomonadati</taxon>
        <taxon>Pseudomonadota</taxon>
        <taxon>Alphaproteobacteria</taxon>
        <taxon>Rhodospirillales</taxon>
        <taxon>Rhodospirillaceae</taxon>
        <taxon>Phaeospirillum</taxon>
    </lineage>
</organism>
<feature type="domain" description="Creatinase N-terminal" evidence="5">
    <location>
        <begin position="16"/>
        <end position="138"/>
    </location>
</feature>
<dbReference type="EMBL" id="JBHUIY010000005">
    <property type="protein sequence ID" value="MFD2233027.1"/>
    <property type="molecule type" value="Genomic_DNA"/>
</dbReference>
<dbReference type="RefSeq" id="WP_377314810.1">
    <property type="nucleotide sequence ID" value="NZ_JBHUIY010000005.1"/>
</dbReference>
<dbReference type="InterPro" id="IPR029149">
    <property type="entry name" value="Creatin/AminoP/Spt16_N"/>
</dbReference>
<evidence type="ECO:0000259" key="4">
    <source>
        <dbReference type="Pfam" id="PF00557"/>
    </source>
</evidence>
<dbReference type="InterPro" id="IPR000994">
    <property type="entry name" value="Pept_M24"/>
</dbReference>
<dbReference type="PANTHER" id="PTHR43763">
    <property type="entry name" value="XAA-PRO AMINOPEPTIDASE 1"/>
    <property type="match status" value="1"/>
</dbReference>